<reference evidence="3" key="2">
    <citation type="submission" date="2023-06" db="EMBL/GenBank/DDBJ databases">
        <authorList>
            <person name="Ma L."/>
            <person name="Liu K.-W."/>
            <person name="Li Z."/>
            <person name="Hsiao Y.-Y."/>
            <person name="Qi Y."/>
            <person name="Fu T."/>
            <person name="Tang G."/>
            <person name="Zhang D."/>
            <person name="Sun W.-H."/>
            <person name="Liu D.-K."/>
            <person name="Li Y."/>
            <person name="Chen G.-Z."/>
            <person name="Liu X.-D."/>
            <person name="Liao X.-Y."/>
            <person name="Jiang Y.-T."/>
            <person name="Yu X."/>
            <person name="Hao Y."/>
            <person name="Huang J."/>
            <person name="Zhao X.-W."/>
            <person name="Ke S."/>
            <person name="Chen Y.-Y."/>
            <person name="Wu W.-L."/>
            <person name="Hsu J.-L."/>
            <person name="Lin Y.-F."/>
            <person name="Huang M.-D."/>
            <person name="Li C.-Y."/>
            <person name="Huang L."/>
            <person name="Wang Z.-W."/>
            <person name="Zhao X."/>
            <person name="Zhong W.-Y."/>
            <person name="Peng D.-H."/>
            <person name="Ahmad S."/>
            <person name="Lan S."/>
            <person name="Zhang J.-S."/>
            <person name="Tsai W.-C."/>
            <person name="Van De Peer Y."/>
            <person name="Liu Z.-J."/>
        </authorList>
    </citation>
    <scope>NUCLEOTIDE SEQUENCE</scope>
    <source>
        <strain evidence="3">CP</strain>
        <tissue evidence="3">Leaves</tissue>
    </source>
</reference>
<dbReference type="PROSITE" id="PS50110">
    <property type="entry name" value="RESPONSE_REGULATORY"/>
    <property type="match status" value="1"/>
</dbReference>
<evidence type="ECO:0000313" key="3">
    <source>
        <dbReference type="EMBL" id="KAK1305669.1"/>
    </source>
</evidence>
<evidence type="ECO:0000313" key="4">
    <source>
        <dbReference type="Proteomes" id="UP001180020"/>
    </source>
</evidence>
<dbReference type="Proteomes" id="UP001180020">
    <property type="component" value="Unassembled WGS sequence"/>
</dbReference>
<evidence type="ECO:0000259" key="2">
    <source>
        <dbReference type="PROSITE" id="PS50110"/>
    </source>
</evidence>
<reference evidence="3" key="1">
    <citation type="journal article" date="2023" name="Nat. Commun.">
        <title>Diploid and tetraploid genomes of Acorus and the evolution of monocots.</title>
        <authorList>
            <person name="Ma L."/>
            <person name="Liu K.W."/>
            <person name="Li Z."/>
            <person name="Hsiao Y.Y."/>
            <person name="Qi Y."/>
            <person name="Fu T."/>
            <person name="Tang G.D."/>
            <person name="Zhang D."/>
            <person name="Sun W.H."/>
            <person name="Liu D.K."/>
            <person name="Li Y."/>
            <person name="Chen G.Z."/>
            <person name="Liu X.D."/>
            <person name="Liao X.Y."/>
            <person name="Jiang Y.T."/>
            <person name="Yu X."/>
            <person name="Hao Y."/>
            <person name="Huang J."/>
            <person name="Zhao X.W."/>
            <person name="Ke S."/>
            <person name="Chen Y.Y."/>
            <person name="Wu W.L."/>
            <person name="Hsu J.L."/>
            <person name="Lin Y.F."/>
            <person name="Huang M.D."/>
            <person name="Li C.Y."/>
            <person name="Huang L."/>
            <person name="Wang Z.W."/>
            <person name="Zhao X."/>
            <person name="Zhong W.Y."/>
            <person name="Peng D.H."/>
            <person name="Ahmad S."/>
            <person name="Lan S."/>
            <person name="Zhang J.S."/>
            <person name="Tsai W.C."/>
            <person name="Van de Peer Y."/>
            <person name="Liu Z.J."/>
        </authorList>
    </citation>
    <scope>NUCLEOTIDE SEQUENCE</scope>
    <source>
        <strain evidence="3">CP</strain>
    </source>
</reference>
<dbReference type="GO" id="GO:0000160">
    <property type="term" value="P:phosphorelay signal transduction system"/>
    <property type="evidence" value="ECO:0007669"/>
    <property type="project" value="InterPro"/>
</dbReference>
<dbReference type="Pfam" id="PF00072">
    <property type="entry name" value="Response_reg"/>
    <property type="match status" value="1"/>
</dbReference>
<accession>A0AAV9DXK0</accession>
<comment type="caution">
    <text evidence="1">Lacks conserved residue(s) required for the propagation of feature annotation.</text>
</comment>
<dbReference type="InterPro" id="IPR011006">
    <property type="entry name" value="CheY-like_superfamily"/>
</dbReference>
<name>A0AAV9DXK0_ACOCL</name>
<proteinExistence type="predicted"/>
<evidence type="ECO:0000256" key="1">
    <source>
        <dbReference type="PROSITE-ProRule" id="PRU00169"/>
    </source>
</evidence>
<dbReference type="EMBL" id="JAUJYO010000010">
    <property type="protein sequence ID" value="KAK1305669.1"/>
    <property type="molecule type" value="Genomic_DNA"/>
</dbReference>
<organism evidence="3 4">
    <name type="scientific">Acorus calamus</name>
    <name type="common">Sweet flag</name>
    <dbReference type="NCBI Taxonomy" id="4465"/>
    <lineage>
        <taxon>Eukaryota</taxon>
        <taxon>Viridiplantae</taxon>
        <taxon>Streptophyta</taxon>
        <taxon>Embryophyta</taxon>
        <taxon>Tracheophyta</taxon>
        <taxon>Spermatophyta</taxon>
        <taxon>Magnoliopsida</taxon>
        <taxon>Liliopsida</taxon>
        <taxon>Acoraceae</taxon>
        <taxon>Acorus</taxon>
    </lineage>
</organism>
<comment type="caution">
    <text evidence="3">The sequence shown here is derived from an EMBL/GenBank/DDBJ whole genome shotgun (WGS) entry which is preliminary data.</text>
</comment>
<keyword evidence="4" id="KW-1185">Reference proteome</keyword>
<dbReference type="AlphaFoldDB" id="A0AAV9DXK0"/>
<sequence>MGFGLKKEEKVKTKIVGVSANSEQRDIKESMDAGIDEFLSKPMDRAKVTAIINDIDESVV</sequence>
<feature type="domain" description="Response regulatory" evidence="2">
    <location>
        <begin position="1"/>
        <end position="56"/>
    </location>
</feature>
<dbReference type="Gene3D" id="3.40.50.2300">
    <property type="match status" value="1"/>
</dbReference>
<dbReference type="SUPFAM" id="SSF52172">
    <property type="entry name" value="CheY-like"/>
    <property type="match status" value="1"/>
</dbReference>
<dbReference type="InterPro" id="IPR001789">
    <property type="entry name" value="Sig_transdc_resp-reg_receiver"/>
</dbReference>
<gene>
    <name evidence="3" type="ORF">QJS10_CPA10g01554</name>
</gene>
<protein>
    <recommendedName>
        <fullName evidence="2">Response regulatory domain-containing protein</fullName>
    </recommendedName>
</protein>